<gene>
    <name evidence="1" type="ORF">V5799_013674</name>
</gene>
<evidence type="ECO:0000313" key="1">
    <source>
        <dbReference type="EMBL" id="KAK8769864.1"/>
    </source>
</evidence>
<dbReference type="AlphaFoldDB" id="A0AAQ4E574"/>
<sequence length="151" mass="16719">MVANSVNIYMEKRVGLKFLLNEGIKPAEIYRSLQAQYGDDIRSRRKTFEWRKRFKDIRTSITDDPGRGGSPPMVVIPENTQCVEKLIVDNRRITCREISRSQEAAVTAAAAHTVAKAKASAVRQQAAAALQHAASPPQKMAAVIAELRGED</sequence>
<dbReference type="PANTHER" id="PTHR46060:SF1">
    <property type="entry name" value="MARINER MOS1 TRANSPOSASE-LIKE PROTEIN"/>
    <property type="match status" value="1"/>
</dbReference>
<evidence type="ECO:0000313" key="2">
    <source>
        <dbReference type="Proteomes" id="UP001321473"/>
    </source>
</evidence>
<dbReference type="EMBL" id="JARKHS020021958">
    <property type="protein sequence ID" value="KAK8769864.1"/>
    <property type="molecule type" value="Genomic_DNA"/>
</dbReference>
<name>A0AAQ4E574_AMBAM</name>
<reference evidence="1 2" key="1">
    <citation type="journal article" date="2023" name="Arcadia Sci">
        <title>De novo assembly of a long-read Amblyomma americanum tick genome.</title>
        <authorList>
            <person name="Chou S."/>
            <person name="Poskanzer K.E."/>
            <person name="Rollins M."/>
            <person name="Thuy-Boun P.S."/>
        </authorList>
    </citation>
    <scope>NUCLEOTIDE SEQUENCE [LARGE SCALE GENOMIC DNA]</scope>
    <source>
        <strain evidence="1">F_SG_1</strain>
        <tissue evidence="1">Salivary glands</tissue>
    </source>
</reference>
<keyword evidence="2" id="KW-1185">Reference proteome</keyword>
<dbReference type="PANTHER" id="PTHR46060">
    <property type="entry name" value="MARINER MOS1 TRANSPOSASE-LIKE PROTEIN"/>
    <property type="match status" value="1"/>
</dbReference>
<dbReference type="InterPro" id="IPR052709">
    <property type="entry name" value="Transposase-MT_Hybrid"/>
</dbReference>
<organism evidence="1 2">
    <name type="scientific">Amblyomma americanum</name>
    <name type="common">Lone star tick</name>
    <dbReference type="NCBI Taxonomy" id="6943"/>
    <lineage>
        <taxon>Eukaryota</taxon>
        <taxon>Metazoa</taxon>
        <taxon>Ecdysozoa</taxon>
        <taxon>Arthropoda</taxon>
        <taxon>Chelicerata</taxon>
        <taxon>Arachnida</taxon>
        <taxon>Acari</taxon>
        <taxon>Parasitiformes</taxon>
        <taxon>Ixodida</taxon>
        <taxon>Ixodoidea</taxon>
        <taxon>Ixodidae</taxon>
        <taxon>Amblyomminae</taxon>
        <taxon>Amblyomma</taxon>
    </lineage>
</organism>
<evidence type="ECO:0008006" key="3">
    <source>
        <dbReference type="Google" id="ProtNLM"/>
    </source>
</evidence>
<comment type="caution">
    <text evidence="1">The sequence shown here is derived from an EMBL/GenBank/DDBJ whole genome shotgun (WGS) entry which is preliminary data.</text>
</comment>
<protein>
    <recommendedName>
        <fullName evidence="3">Mos1 transposase HTH domain-containing protein</fullName>
    </recommendedName>
</protein>
<dbReference type="Proteomes" id="UP001321473">
    <property type="component" value="Unassembled WGS sequence"/>
</dbReference>
<accession>A0AAQ4E574</accession>
<proteinExistence type="predicted"/>